<sequence>MADPTIQELAATPTEQVPLSIDFPQGETPYQLKTGLIHLLPTFRGLPNEDPHKHLKEFHMVFPCGERLSPLEMKMIDAASGGALVNMTPTEARNLISTMAVNSQQMEGSSELQLCLESETESRLSSETSTIATTAEVIIRIDCREISQLTQAVGRLESQMRLSSQTEPNPIEMLAPSPSEAGEEEAVDTGSQKENDEEQMDDTTPSPYDVHRLFHRGVSINVMPLSVYNLISTKPLKKKRVTLQLADKSITYPEGLIENVLVEVEDLIFVADFYVIDMENDRSKIGSEILLDHPFMSTTNAKIDVQSGILTMEFDGEILKFDVYKTIRYLDMILDDDFPPTSFQFTTSNRAVHFTILASFTVTEAVAVRDLLHGGIAPVGAGCPLVEKSVAQNNEIVEWCTKQDLDFNLGRTSAAAVVAWLALFQCCLIGVSGEDFNYREALTKSIIFLEAQRSGELPPNNRLKWRGDSALDDGKEANVDLVGGYYDAGDNVKFGLPMAFTITTLAWSAIAYKNELHSAGELENVYAALRWGTDYFLKCASRKNKLFVQVGDPNEDHKCWVRPENMKTPRTVLQINETVPGTEIAAETSAAMAASSIVFRSVDQAYARRLLNKAKSLFKFAKKHKGTYDGECPFYCSFSGYHDELLWAAAWLHTATQGKTYWKFITDEGVDAVVDEFNWDLKYAGTQTYFRFHDVALKSNKDHAESYICSVLPESPYFKVPKTPGGLIHLRDGANLQYVTGASFLFTIYGDLLHRYREKVQCGYKQFEAKHLWAFAKQQMDYILGKNPQGRSYMVGFGKNPPKQAHHRGASVPLSEANEDVNCAMSFARWFNKDQPNPNELTGAILGGPDMQDNFSDLRWTSIYTEPCTYVNTLAVAALAKLASPNCP</sequence>
<keyword evidence="7 8" id="KW-0624">Polysaccharide degradation</keyword>
<dbReference type="InterPro" id="IPR021109">
    <property type="entry name" value="Peptidase_aspartic_dom_sf"/>
</dbReference>
<protein>
    <recommendedName>
        <fullName evidence="9">Endoglucanase</fullName>
        <ecNumber evidence="9">3.2.1.4</ecNumber>
    </recommendedName>
</protein>
<dbReference type="PANTHER" id="PTHR22298">
    <property type="entry name" value="ENDO-1,4-BETA-GLUCANASE"/>
    <property type="match status" value="1"/>
</dbReference>
<dbReference type="InterPro" id="IPR018221">
    <property type="entry name" value="Glyco_hydro_9_His_AS"/>
</dbReference>
<keyword evidence="13" id="KW-1185">Reference proteome</keyword>
<feature type="active site" evidence="8">
    <location>
        <position position="806"/>
    </location>
</feature>
<comment type="similarity">
    <text evidence="2 8 9">Belongs to the glycosyl hydrolase 9 (cellulase E) family.</text>
</comment>
<dbReference type="GO" id="GO:0008810">
    <property type="term" value="F:cellulase activity"/>
    <property type="evidence" value="ECO:0007669"/>
    <property type="project" value="UniProtKB-EC"/>
</dbReference>
<comment type="caution">
    <text evidence="12">The sequence shown here is derived from an EMBL/GenBank/DDBJ whole genome shotgun (WGS) entry which is preliminary data.</text>
</comment>
<accession>A0A6A3A2K0</accession>
<organism evidence="12 13">
    <name type="scientific">Hibiscus syriacus</name>
    <name type="common">Rose of Sharon</name>
    <dbReference type="NCBI Taxonomy" id="106335"/>
    <lineage>
        <taxon>Eukaryota</taxon>
        <taxon>Viridiplantae</taxon>
        <taxon>Streptophyta</taxon>
        <taxon>Embryophyta</taxon>
        <taxon>Tracheophyta</taxon>
        <taxon>Spermatophyta</taxon>
        <taxon>Magnoliopsida</taxon>
        <taxon>eudicotyledons</taxon>
        <taxon>Gunneridae</taxon>
        <taxon>Pentapetalae</taxon>
        <taxon>rosids</taxon>
        <taxon>malvids</taxon>
        <taxon>Malvales</taxon>
        <taxon>Malvaceae</taxon>
        <taxon>Malvoideae</taxon>
        <taxon>Hibiscus</taxon>
    </lineage>
</organism>
<dbReference type="EMBL" id="VEPZ02001044">
    <property type="protein sequence ID" value="KAE8698418.1"/>
    <property type="molecule type" value="Genomic_DNA"/>
</dbReference>
<dbReference type="PROSITE" id="PS00592">
    <property type="entry name" value="GH9_2"/>
    <property type="match status" value="1"/>
</dbReference>
<comment type="catalytic activity">
    <reaction evidence="1 9">
        <text>Endohydrolysis of (1-&gt;4)-beta-D-glucosidic linkages in cellulose, lichenin and cereal beta-D-glucans.</text>
        <dbReference type="EC" id="3.2.1.4"/>
    </reaction>
</comment>
<keyword evidence="5 8" id="KW-0119">Carbohydrate metabolism</keyword>
<evidence type="ECO:0000256" key="3">
    <source>
        <dbReference type="ARBA" id="ARBA00022801"/>
    </source>
</evidence>
<evidence type="ECO:0000256" key="4">
    <source>
        <dbReference type="ARBA" id="ARBA00023001"/>
    </source>
</evidence>
<evidence type="ECO:0000256" key="1">
    <source>
        <dbReference type="ARBA" id="ARBA00000966"/>
    </source>
</evidence>
<evidence type="ECO:0000256" key="8">
    <source>
        <dbReference type="PROSITE-ProRule" id="PRU10059"/>
    </source>
</evidence>
<feature type="domain" description="Glycoside hydrolase family 9" evidence="11">
    <location>
        <begin position="438"/>
        <end position="879"/>
    </location>
</feature>
<evidence type="ECO:0000256" key="6">
    <source>
        <dbReference type="ARBA" id="ARBA00023295"/>
    </source>
</evidence>
<reference evidence="12" key="1">
    <citation type="submission" date="2019-09" db="EMBL/GenBank/DDBJ databases">
        <title>Draft genome information of white flower Hibiscus syriacus.</title>
        <authorList>
            <person name="Kim Y.-M."/>
        </authorList>
    </citation>
    <scope>NUCLEOTIDE SEQUENCE [LARGE SCALE GENOMIC DNA]</scope>
    <source>
        <strain evidence="12">YM2019G1</strain>
    </source>
</reference>
<feature type="region of interest" description="Disordered" evidence="10">
    <location>
        <begin position="159"/>
        <end position="206"/>
    </location>
</feature>
<dbReference type="InterPro" id="IPR001701">
    <property type="entry name" value="Glyco_hydro_9"/>
</dbReference>
<keyword evidence="3 8" id="KW-0378">Hydrolase</keyword>
<dbReference type="GO" id="GO:0030245">
    <property type="term" value="P:cellulose catabolic process"/>
    <property type="evidence" value="ECO:0007669"/>
    <property type="project" value="UniProtKB-KW"/>
</dbReference>
<evidence type="ECO:0000313" key="13">
    <source>
        <dbReference type="Proteomes" id="UP000436088"/>
    </source>
</evidence>
<dbReference type="FunFam" id="1.50.10.10:FF:000020">
    <property type="entry name" value="Endoglucanase"/>
    <property type="match status" value="1"/>
</dbReference>
<gene>
    <name evidence="12" type="ORF">F3Y22_tig00110597pilonHSYRG00147</name>
</gene>
<dbReference type="Gene3D" id="1.50.10.10">
    <property type="match status" value="1"/>
</dbReference>
<dbReference type="AlphaFoldDB" id="A0A6A3A2K0"/>
<dbReference type="SUPFAM" id="SSF48208">
    <property type="entry name" value="Six-hairpin glycosidases"/>
    <property type="match status" value="1"/>
</dbReference>
<dbReference type="Pfam" id="PF00759">
    <property type="entry name" value="Glyco_hydro_9"/>
    <property type="match status" value="1"/>
</dbReference>
<evidence type="ECO:0000259" key="11">
    <source>
        <dbReference type="Pfam" id="PF00759"/>
    </source>
</evidence>
<keyword evidence="4 9" id="KW-0136">Cellulose degradation</keyword>
<dbReference type="Gene3D" id="2.40.70.10">
    <property type="entry name" value="Acid Proteases"/>
    <property type="match status" value="1"/>
</dbReference>
<keyword evidence="6 8" id="KW-0326">Glycosidase</keyword>
<evidence type="ECO:0000256" key="2">
    <source>
        <dbReference type="ARBA" id="ARBA00007072"/>
    </source>
</evidence>
<name>A0A6A3A2K0_HIBSY</name>
<proteinExistence type="inferred from homology"/>
<dbReference type="InterPro" id="IPR008928">
    <property type="entry name" value="6-hairpin_glycosidase_sf"/>
</dbReference>
<evidence type="ECO:0000256" key="7">
    <source>
        <dbReference type="ARBA" id="ARBA00023326"/>
    </source>
</evidence>
<dbReference type="EC" id="3.2.1.4" evidence="9"/>
<dbReference type="InterPro" id="IPR012341">
    <property type="entry name" value="6hp_glycosidase-like_sf"/>
</dbReference>
<evidence type="ECO:0000256" key="5">
    <source>
        <dbReference type="ARBA" id="ARBA00023277"/>
    </source>
</evidence>
<evidence type="ECO:0000313" key="12">
    <source>
        <dbReference type="EMBL" id="KAE8698418.1"/>
    </source>
</evidence>
<dbReference type="Proteomes" id="UP000436088">
    <property type="component" value="Unassembled WGS sequence"/>
</dbReference>
<evidence type="ECO:0000256" key="10">
    <source>
        <dbReference type="SAM" id="MobiDB-lite"/>
    </source>
</evidence>
<evidence type="ECO:0000256" key="9">
    <source>
        <dbReference type="RuleBase" id="RU361166"/>
    </source>
</evidence>